<organism evidence="2 3">
    <name type="scientific">Boothiomyces macroporosus</name>
    <dbReference type="NCBI Taxonomy" id="261099"/>
    <lineage>
        <taxon>Eukaryota</taxon>
        <taxon>Fungi</taxon>
        <taxon>Fungi incertae sedis</taxon>
        <taxon>Chytridiomycota</taxon>
        <taxon>Chytridiomycota incertae sedis</taxon>
        <taxon>Chytridiomycetes</taxon>
        <taxon>Rhizophydiales</taxon>
        <taxon>Terramycetaceae</taxon>
        <taxon>Boothiomyces</taxon>
    </lineage>
</organism>
<feature type="transmembrane region" description="Helical" evidence="1">
    <location>
        <begin position="164"/>
        <end position="185"/>
    </location>
</feature>
<dbReference type="AlphaFoldDB" id="A0AAD5Y2H6"/>
<keyword evidence="1" id="KW-0472">Membrane</keyword>
<protein>
    <submittedName>
        <fullName evidence="2">Uncharacterized protein</fullName>
    </submittedName>
</protein>
<feature type="transmembrane region" description="Helical" evidence="1">
    <location>
        <begin position="190"/>
        <end position="210"/>
    </location>
</feature>
<feature type="transmembrane region" description="Helical" evidence="1">
    <location>
        <begin position="320"/>
        <end position="343"/>
    </location>
</feature>
<sequence>MQQTQINWYTPNCQGLPASSVAFAGTNPTALSSIATNFTTCSLSPTTSMSNCCINSATSGGFNGYSSFAIFPSSASKILANTTFCQVVNSTTTYYLQSDSCIDGNFMCTPAGLYKYTSSGCRGSRRLQPSTFTTTAPVGFSNTWNACYPLSSCLPNYASLNQTIGLFAALISAVICVFQFISAIFSKQAALIPISIVLLVESLFAVSKMFSGVNVDFALVELIASFTITVYNGISVGASILVILPLGLGIFLYRFHQSLLCYYQLVAAATSLGPTIMMIKSTNKFGWVAILILQLVLLVVFYVAIYAQTTGLNMSGDMDYLSISNIIVLFTSVLGWFSSWLFVMTFRANSKVEKEEKFDKKNVDQRVTNSIEDKTVFQV</sequence>
<keyword evidence="3" id="KW-1185">Reference proteome</keyword>
<keyword evidence="1" id="KW-0812">Transmembrane</keyword>
<name>A0AAD5Y2H6_9FUNG</name>
<comment type="caution">
    <text evidence="2">The sequence shown here is derived from an EMBL/GenBank/DDBJ whole genome shotgun (WGS) entry which is preliminary data.</text>
</comment>
<feature type="transmembrane region" description="Helical" evidence="1">
    <location>
        <begin position="230"/>
        <end position="253"/>
    </location>
</feature>
<dbReference type="EMBL" id="JADGKB010000071">
    <property type="protein sequence ID" value="KAJ3255131.1"/>
    <property type="molecule type" value="Genomic_DNA"/>
</dbReference>
<dbReference type="Proteomes" id="UP001210925">
    <property type="component" value="Unassembled WGS sequence"/>
</dbReference>
<feature type="transmembrane region" description="Helical" evidence="1">
    <location>
        <begin position="285"/>
        <end position="308"/>
    </location>
</feature>
<evidence type="ECO:0000313" key="2">
    <source>
        <dbReference type="EMBL" id="KAJ3255131.1"/>
    </source>
</evidence>
<evidence type="ECO:0000313" key="3">
    <source>
        <dbReference type="Proteomes" id="UP001210925"/>
    </source>
</evidence>
<proteinExistence type="predicted"/>
<keyword evidence="1" id="KW-1133">Transmembrane helix</keyword>
<accession>A0AAD5Y2H6</accession>
<gene>
    <name evidence="2" type="ORF">HK103_006594</name>
</gene>
<reference evidence="2" key="1">
    <citation type="submission" date="2020-05" db="EMBL/GenBank/DDBJ databases">
        <title>Phylogenomic resolution of chytrid fungi.</title>
        <authorList>
            <person name="Stajich J.E."/>
            <person name="Amses K."/>
            <person name="Simmons R."/>
            <person name="Seto K."/>
            <person name="Myers J."/>
            <person name="Bonds A."/>
            <person name="Quandt C.A."/>
            <person name="Barry K."/>
            <person name="Liu P."/>
            <person name="Grigoriev I."/>
            <person name="Longcore J.E."/>
            <person name="James T.Y."/>
        </authorList>
    </citation>
    <scope>NUCLEOTIDE SEQUENCE</scope>
    <source>
        <strain evidence="2">PLAUS21</strain>
    </source>
</reference>
<evidence type="ECO:0000256" key="1">
    <source>
        <dbReference type="SAM" id="Phobius"/>
    </source>
</evidence>